<keyword evidence="4" id="KW-0479">Metal-binding</keyword>
<dbReference type="RefSeq" id="WP_106057081.1">
    <property type="nucleotide sequence ID" value="NZ_CP027228.1"/>
</dbReference>
<evidence type="ECO:0000256" key="3">
    <source>
        <dbReference type="ARBA" id="ARBA00022714"/>
    </source>
</evidence>
<evidence type="ECO:0000256" key="5">
    <source>
        <dbReference type="ARBA" id="ARBA00022827"/>
    </source>
</evidence>
<keyword evidence="2" id="KW-0285">Flavoprotein</keyword>
<dbReference type="OrthoDB" id="15293at2"/>
<sequence length="61" mass="6776">MKDKLICGCVRVYRSDIERAILNGARTYTEIQEKTGAGTSCGNCRPLVEKIIRETISGLDE</sequence>
<evidence type="ECO:0000256" key="9">
    <source>
        <dbReference type="ARBA" id="ARBA00034078"/>
    </source>
</evidence>
<dbReference type="InterPro" id="IPR007419">
    <property type="entry name" value="BFD-like_2Fe2S-bd_dom"/>
</dbReference>
<evidence type="ECO:0000256" key="4">
    <source>
        <dbReference type="ARBA" id="ARBA00022723"/>
    </source>
</evidence>
<evidence type="ECO:0000259" key="10">
    <source>
        <dbReference type="Pfam" id="PF04324"/>
    </source>
</evidence>
<evidence type="ECO:0000256" key="2">
    <source>
        <dbReference type="ARBA" id="ARBA00022630"/>
    </source>
</evidence>
<evidence type="ECO:0000256" key="6">
    <source>
        <dbReference type="ARBA" id="ARBA00023004"/>
    </source>
</evidence>
<keyword evidence="6" id="KW-0408">Iron</keyword>
<dbReference type="GO" id="GO:0051537">
    <property type="term" value="F:2 iron, 2 sulfur cluster binding"/>
    <property type="evidence" value="ECO:0007669"/>
    <property type="project" value="UniProtKB-KW"/>
</dbReference>
<keyword evidence="8" id="KW-0534">Nitrate assimilation</keyword>
<dbReference type="GO" id="GO:0042128">
    <property type="term" value="P:nitrate assimilation"/>
    <property type="evidence" value="ECO:0007669"/>
    <property type="project" value="UniProtKB-KW"/>
</dbReference>
<gene>
    <name evidence="11" type="ORF">C5Q96_03770</name>
</gene>
<dbReference type="KEGG" id="mdv:C5Q96_03770"/>
<keyword evidence="3" id="KW-0001">2Fe-2S</keyword>
<dbReference type="GeneID" id="78391375"/>
<evidence type="ECO:0000313" key="11">
    <source>
        <dbReference type="EMBL" id="AVM48004.1"/>
    </source>
</evidence>
<dbReference type="InterPro" id="IPR041854">
    <property type="entry name" value="BFD-like_2Fe2S-bd_dom_sf"/>
</dbReference>
<keyword evidence="5" id="KW-0274">FAD</keyword>
<dbReference type="Pfam" id="PF04324">
    <property type="entry name" value="Fer2_BFD"/>
    <property type="match status" value="1"/>
</dbReference>
<proteinExistence type="predicted"/>
<name>A0A2S0L458_9FIRM</name>
<organism evidence="11 12">
    <name type="scientific">Mogibacterium diversum</name>
    <dbReference type="NCBI Taxonomy" id="114527"/>
    <lineage>
        <taxon>Bacteria</taxon>
        <taxon>Bacillati</taxon>
        <taxon>Bacillota</taxon>
        <taxon>Clostridia</taxon>
        <taxon>Peptostreptococcales</taxon>
        <taxon>Anaerovoracaceae</taxon>
        <taxon>Mogibacterium</taxon>
    </lineage>
</organism>
<evidence type="ECO:0000256" key="8">
    <source>
        <dbReference type="ARBA" id="ARBA00023063"/>
    </source>
</evidence>
<keyword evidence="12" id="KW-1185">Reference proteome</keyword>
<dbReference type="GO" id="GO:0046872">
    <property type="term" value="F:metal ion binding"/>
    <property type="evidence" value="ECO:0007669"/>
    <property type="project" value="UniProtKB-KW"/>
</dbReference>
<evidence type="ECO:0000256" key="1">
    <source>
        <dbReference type="ARBA" id="ARBA00001974"/>
    </source>
</evidence>
<dbReference type="Gene3D" id="1.10.10.1100">
    <property type="entry name" value="BFD-like [2Fe-2S]-binding domain"/>
    <property type="match status" value="1"/>
</dbReference>
<keyword evidence="7" id="KW-0411">Iron-sulfur</keyword>
<comment type="cofactor">
    <cofactor evidence="9">
        <name>[2Fe-2S] cluster</name>
        <dbReference type="ChEBI" id="CHEBI:190135"/>
    </cofactor>
</comment>
<evidence type="ECO:0000256" key="7">
    <source>
        <dbReference type="ARBA" id="ARBA00023014"/>
    </source>
</evidence>
<feature type="domain" description="BFD-like [2Fe-2S]-binding" evidence="10">
    <location>
        <begin position="5"/>
        <end position="54"/>
    </location>
</feature>
<evidence type="ECO:0000313" key="12">
    <source>
        <dbReference type="Proteomes" id="UP000237883"/>
    </source>
</evidence>
<dbReference type="AlphaFoldDB" id="A0A2S0L458"/>
<reference evidence="12" key="1">
    <citation type="submission" date="2018-02" db="EMBL/GenBank/DDBJ databases">
        <authorList>
            <person name="Holder M.E."/>
            <person name="Ajami N.J."/>
            <person name="Petrosino J.F."/>
        </authorList>
    </citation>
    <scope>NUCLEOTIDE SEQUENCE [LARGE SCALE GENOMIC DNA]</scope>
    <source>
        <strain evidence="12">CCUG 47132</strain>
    </source>
</reference>
<dbReference type="Proteomes" id="UP000237883">
    <property type="component" value="Chromosome"/>
</dbReference>
<accession>A0A2S0L458</accession>
<dbReference type="EMBL" id="CP027228">
    <property type="protein sequence ID" value="AVM48004.1"/>
    <property type="molecule type" value="Genomic_DNA"/>
</dbReference>
<comment type="cofactor">
    <cofactor evidence="1">
        <name>FAD</name>
        <dbReference type="ChEBI" id="CHEBI:57692"/>
    </cofactor>
</comment>
<dbReference type="FunFam" id="1.10.10.1100:FF:000002">
    <property type="entry name" value="Nitrite reductase large subunit"/>
    <property type="match status" value="1"/>
</dbReference>
<protein>
    <submittedName>
        <fullName evidence="11">(2Fe-2S)-binding protein</fullName>
    </submittedName>
</protein>